<dbReference type="FunFam" id="3.20.20.380:FF:000001">
    <property type="entry name" value="Copper homeostasis protein CutC"/>
    <property type="match status" value="1"/>
</dbReference>
<comment type="caution">
    <text evidence="2">Once thought to be involved in copper homeostasis, experiments in E.coli have shown this is not the case.</text>
</comment>
<dbReference type="OrthoDB" id="9815677at2"/>
<dbReference type="HAMAP" id="MF_00795">
    <property type="entry name" value="CutC"/>
    <property type="match status" value="1"/>
</dbReference>
<reference evidence="3" key="1">
    <citation type="submission" date="2020-05" db="EMBL/GenBank/DDBJ databases">
        <title>Chitinophaga laudate sp. nov., isolated from a tropical peat swamp.</title>
        <authorList>
            <person name="Goh C.B.S."/>
            <person name="Lee M.S."/>
            <person name="Parimannan S."/>
            <person name="Pasbakhsh P."/>
            <person name="Yule C.M."/>
            <person name="Rajandas H."/>
            <person name="Loke S."/>
            <person name="Croft L."/>
            <person name="Tan J.B.L."/>
        </authorList>
    </citation>
    <scope>NUCLEOTIDE SEQUENCE</scope>
    <source>
        <strain evidence="3">Mgbs1</strain>
    </source>
</reference>
<dbReference type="InterPro" id="IPR036822">
    <property type="entry name" value="CutC-like_dom_sf"/>
</dbReference>
<proteinExistence type="inferred from homology"/>
<comment type="caution">
    <text evidence="3">The sequence shown here is derived from an EMBL/GenBank/DDBJ whole genome shotgun (WGS) entry which is preliminary data.</text>
</comment>
<protein>
    <recommendedName>
        <fullName evidence="2">PF03932 family protein CutC</fullName>
    </recommendedName>
</protein>
<dbReference type="PANTHER" id="PTHR12598:SF0">
    <property type="entry name" value="COPPER HOMEOSTASIS PROTEIN CUTC HOMOLOG"/>
    <property type="match status" value="1"/>
</dbReference>
<comment type="similarity">
    <text evidence="1 2">Belongs to the CutC family.</text>
</comment>
<name>A0A433W8S1_9BACT</name>
<evidence type="ECO:0000313" key="3">
    <source>
        <dbReference type="EMBL" id="NSL88158.1"/>
    </source>
</evidence>
<accession>A0A433W8S1</accession>
<dbReference type="Gene3D" id="3.20.20.380">
    <property type="entry name" value="Copper homeostasis (CutC) domain"/>
    <property type="match status" value="1"/>
</dbReference>
<evidence type="ECO:0000256" key="1">
    <source>
        <dbReference type="ARBA" id="ARBA00007768"/>
    </source>
</evidence>
<keyword evidence="2" id="KW-0963">Cytoplasm</keyword>
<evidence type="ECO:0000256" key="2">
    <source>
        <dbReference type="HAMAP-Rule" id="MF_00795"/>
    </source>
</evidence>
<evidence type="ECO:0000313" key="4">
    <source>
        <dbReference type="Proteomes" id="UP000281028"/>
    </source>
</evidence>
<dbReference type="Pfam" id="PF03932">
    <property type="entry name" value="CutC"/>
    <property type="match status" value="1"/>
</dbReference>
<dbReference type="Proteomes" id="UP000281028">
    <property type="component" value="Unassembled WGS sequence"/>
</dbReference>
<organism evidence="3 4">
    <name type="scientific">Chitinophaga solisilvae</name>
    <dbReference type="NCBI Taxonomy" id="1233460"/>
    <lineage>
        <taxon>Bacteria</taxon>
        <taxon>Pseudomonadati</taxon>
        <taxon>Bacteroidota</taxon>
        <taxon>Chitinophagia</taxon>
        <taxon>Chitinophagales</taxon>
        <taxon>Chitinophagaceae</taxon>
        <taxon>Chitinophaga</taxon>
    </lineage>
</organism>
<dbReference type="InterPro" id="IPR005627">
    <property type="entry name" value="CutC-like"/>
</dbReference>
<dbReference type="PANTHER" id="PTHR12598">
    <property type="entry name" value="COPPER HOMEOSTASIS PROTEIN CUTC"/>
    <property type="match status" value="1"/>
</dbReference>
<dbReference type="SUPFAM" id="SSF110395">
    <property type="entry name" value="CutC-like"/>
    <property type="match status" value="1"/>
</dbReference>
<dbReference type="GO" id="GO:0005507">
    <property type="term" value="F:copper ion binding"/>
    <property type="evidence" value="ECO:0007669"/>
    <property type="project" value="TreeGrafter"/>
</dbReference>
<dbReference type="AlphaFoldDB" id="A0A433W8S1"/>
<dbReference type="EMBL" id="RIAR02000001">
    <property type="protein sequence ID" value="NSL88158.1"/>
    <property type="molecule type" value="Genomic_DNA"/>
</dbReference>
<gene>
    <name evidence="2" type="primary">cutC</name>
    <name evidence="3" type="ORF">ECE50_015035</name>
</gene>
<comment type="subcellular location">
    <subcellularLocation>
        <location evidence="2">Cytoplasm</location>
    </subcellularLocation>
</comment>
<keyword evidence="4" id="KW-1185">Reference proteome</keyword>
<sequence>MGNFKLEICAASVASCIAAEEGGADRIELCDNLLEGGTTPSYATIAVAREKVKIELYPIIRPRGGDFLYSDLEFEVMKKDIELCKQLGCNGVVIGILTADGRVDKQRCKELVDLAWPMGVTFHRAFDMTDNPFEALEDIIAIGCERILTSGARNTAVEGASLLKDLVIRADNRIILMAGSGVRASNIAALIKDTGVTEFHTSAKAYEDSHMVYRNPNVSMGGIPGVPEYGISQTQKSEVLRIRELAAQALEENGQ</sequence>
<dbReference type="GO" id="GO:0005737">
    <property type="term" value="C:cytoplasm"/>
    <property type="evidence" value="ECO:0007669"/>
    <property type="project" value="UniProtKB-SubCell"/>
</dbReference>